<dbReference type="RefSeq" id="WP_033255396.1">
    <property type="nucleotide sequence ID" value="NZ_BSRX01000010.1"/>
</dbReference>
<evidence type="ECO:0000313" key="2">
    <source>
        <dbReference type="Proteomes" id="UP001165143"/>
    </source>
</evidence>
<gene>
    <name evidence="1" type="ORF">Kpho01_20640</name>
</gene>
<sequence>MRKSAKAGLALLAALAVSVGAMGLLIGEEPVRYPEERTRSAAPGGADRVLTVIRHGTTTTETESQVWEVQVENGSGWSGRRWTLLTAVGRFPGGGAFTGAHWSGPDRVTVSTDLATEVYDFSGGTPVLLPS</sequence>
<dbReference type="AlphaFoldDB" id="A0A9W6PFL5"/>
<dbReference type="Proteomes" id="UP001165143">
    <property type="component" value="Unassembled WGS sequence"/>
</dbReference>
<name>A0A9W6PFL5_9ACTN</name>
<dbReference type="EMBL" id="BSRX01000010">
    <property type="protein sequence ID" value="GLW54053.1"/>
    <property type="molecule type" value="Genomic_DNA"/>
</dbReference>
<dbReference type="OrthoDB" id="3874256at2"/>
<accession>A0A9W6PFL5</accession>
<reference evidence="1" key="1">
    <citation type="submission" date="2023-02" db="EMBL/GenBank/DDBJ databases">
        <title>Kitasatospora phosalacinea NBRC 14362.</title>
        <authorList>
            <person name="Ichikawa N."/>
            <person name="Sato H."/>
            <person name="Tonouchi N."/>
        </authorList>
    </citation>
    <scope>NUCLEOTIDE SEQUENCE</scope>
    <source>
        <strain evidence="1">NBRC 14362</strain>
    </source>
</reference>
<organism evidence="1 2">
    <name type="scientific">Kitasatospora phosalacinea</name>
    <dbReference type="NCBI Taxonomy" id="2065"/>
    <lineage>
        <taxon>Bacteria</taxon>
        <taxon>Bacillati</taxon>
        <taxon>Actinomycetota</taxon>
        <taxon>Actinomycetes</taxon>
        <taxon>Kitasatosporales</taxon>
        <taxon>Streptomycetaceae</taxon>
        <taxon>Kitasatospora</taxon>
    </lineage>
</organism>
<comment type="caution">
    <text evidence="1">The sequence shown here is derived from an EMBL/GenBank/DDBJ whole genome shotgun (WGS) entry which is preliminary data.</text>
</comment>
<evidence type="ECO:0000313" key="1">
    <source>
        <dbReference type="EMBL" id="GLW54053.1"/>
    </source>
</evidence>
<proteinExistence type="predicted"/>
<protein>
    <submittedName>
        <fullName evidence="1">Uncharacterized protein</fullName>
    </submittedName>
</protein>